<dbReference type="Pfam" id="PF20231">
    <property type="entry name" value="DUF6589"/>
    <property type="match status" value="1"/>
</dbReference>
<dbReference type="InterPro" id="IPR046496">
    <property type="entry name" value="DUF6589"/>
</dbReference>
<feature type="domain" description="DUF6589" evidence="2">
    <location>
        <begin position="33"/>
        <end position="328"/>
    </location>
</feature>
<proteinExistence type="predicted"/>
<feature type="compositionally biased region" description="Acidic residues" evidence="1">
    <location>
        <begin position="458"/>
        <end position="472"/>
    </location>
</feature>
<evidence type="ECO:0000259" key="2">
    <source>
        <dbReference type="Pfam" id="PF20231"/>
    </source>
</evidence>
<organism evidence="3 4">
    <name type="scientific">Mycena rosella</name>
    <name type="common">Pink bonnet</name>
    <name type="synonym">Agaricus rosellus</name>
    <dbReference type="NCBI Taxonomy" id="1033263"/>
    <lineage>
        <taxon>Eukaryota</taxon>
        <taxon>Fungi</taxon>
        <taxon>Dikarya</taxon>
        <taxon>Basidiomycota</taxon>
        <taxon>Agaricomycotina</taxon>
        <taxon>Agaricomycetes</taxon>
        <taxon>Agaricomycetidae</taxon>
        <taxon>Agaricales</taxon>
        <taxon>Marasmiineae</taxon>
        <taxon>Mycenaceae</taxon>
        <taxon>Mycena</taxon>
    </lineage>
</organism>
<keyword evidence="4" id="KW-1185">Reference proteome</keyword>
<feature type="compositionally biased region" description="Acidic residues" evidence="1">
    <location>
        <begin position="479"/>
        <end position="500"/>
    </location>
</feature>
<sequence length="518" mass="58922">MRWQIVLNNVQQYCRQRDLRLGRENVLKEVTAAFNSEKMAKRCLPKRHKTGMQPLGTNAERETETQGMMQALLDFESQMGLDKKAIEGLIFMPRGNLARHYKAMRHIVPPGPEIWHTRWTKLNAIASNSDGPASATDPSSVSKSGTAAGAKRPLNLKKIDFFPVSRSMELFFEARVLDCWRIWFQAEDILEHSQSPCRTHPIYSASGLPRASWLNAPLPYTQALNKEFSDAAPADMKLYEAAGELEEDEIDVIVDEPGEDEEILSEPEEGGKTSKKKRKKRPTVRVEAADFAGDRVAANEVLFLQDMGWWVIVAHAVPDGKVGYLFCVSPASKDFSNAMLDNWLISTTDHKYEAFKKWLEEMVEHKGGDFDDYFYRHALAPNMHKEDQLHLFRPGRMLGHASVNFFGQGYEKLADSRIAKFIAESTAYSDITKNVLSGEEHDDWDEEMQKKFDAMLQDPDDESQVSDTEDTDFLGFGGEEPEDNPEGHEENEELSEIEEEHMDKHMELGEDLDSENHD</sequence>
<accession>A0AAD7D5S0</accession>
<dbReference type="Proteomes" id="UP001221757">
    <property type="component" value="Unassembled WGS sequence"/>
</dbReference>
<gene>
    <name evidence="3" type="ORF">B0H17DRAFT_1138662</name>
</gene>
<evidence type="ECO:0000313" key="4">
    <source>
        <dbReference type="Proteomes" id="UP001221757"/>
    </source>
</evidence>
<comment type="caution">
    <text evidence="3">The sequence shown here is derived from an EMBL/GenBank/DDBJ whole genome shotgun (WGS) entry which is preliminary data.</text>
</comment>
<dbReference type="EMBL" id="JARKIE010000122">
    <property type="protein sequence ID" value="KAJ7681091.1"/>
    <property type="molecule type" value="Genomic_DNA"/>
</dbReference>
<reference evidence="3" key="1">
    <citation type="submission" date="2023-03" db="EMBL/GenBank/DDBJ databases">
        <title>Massive genome expansion in bonnet fungi (Mycena s.s.) driven by repeated elements and novel gene families across ecological guilds.</title>
        <authorList>
            <consortium name="Lawrence Berkeley National Laboratory"/>
            <person name="Harder C.B."/>
            <person name="Miyauchi S."/>
            <person name="Viragh M."/>
            <person name="Kuo A."/>
            <person name="Thoen E."/>
            <person name="Andreopoulos B."/>
            <person name="Lu D."/>
            <person name="Skrede I."/>
            <person name="Drula E."/>
            <person name="Henrissat B."/>
            <person name="Morin E."/>
            <person name="Kohler A."/>
            <person name="Barry K."/>
            <person name="LaButti K."/>
            <person name="Morin E."/>
            <person name="Salamov A."/>
            <person name="Lipzen A."/>
            <person name="Mereny Z."/>
            <person name="Hegedus B."/>
            <person name="Baldrian P."/>
            <person name="Stursova M."/>
            <person name="Weitz H."/>
            <person name="Taylor A."/>
            <person name="Grigoriev I.V."/>
            <person name="Nagy L.G."/>
            <person name="Martin F."/>
            <person name="Kauserud H."/>
        </authorList>
    </citation>
    <scope>NUCLEOTIDE SEQUENCE</scope>
    <source>
        <strain evidence="3">CBHHK067</strain>
    </source>
</reference>
<evidence type="ECO:0000256" key="1">
    <source>
        <dbReference type="SAM" id="MobiDB-lite"/>
    </source>
</evidence>
<feature type="region of interest" description="Disordered" evidence="1">
    <location>
        <begin position="458"/>
        <end position="518"/>
    </location>
</feature>
<feature type="compositionally biased region" description="Basic and acidic residues" evidence="1">
    <location>
        <begin position="501"/>
        <end position="518"/>
    </location>
</feature>
<protein>
    <recommendedName>
        <fullName evidence="2">DUF6589 domain-containing protein</fullName>
    </recommendedName>
</protein>
<name>A0AAD7D5S0_MYCRO</name>
<feature type="region of interest" description="Disordered" evidence="1">
    <location>
        <begin position="256"/>
        <end position="279"/>
    </location>
</feature>
<dbReference type="AlphaFoldDB" id="A0AAD7D5S0"/>
<evidence type="ECO:0000313" key="3">
    <source>
        <dbReference type="EMBL" id="KAJ7681091.1"/>
    </source>
</evidence>
<feature type="compositionally biased region" description="Acidic residues" evidence="1">
    <location>
        <begin position="256"/>
        <end position="268"/>
    </location>
</feature>